<dbReference type="Pfam" id="PF00069">
    <property type="entry name" value="Pkinase"/>
    <property type="match status" value="1"/>
</dbReference>
<dbReference type="Gene3D" id="1.10.510.10">
    <property type="entry name" value="Transferase(Phosphotransferase) domain 1"/>
    <property type="match status" value="1"/>
</dbReference>
<dbReference type="EMBL" id="GL732720">
    <property type="protein sequence ID" value="EFX66016.1"/>
    <property type="molecule type" value="Genomic_DNA"/>
</dbReference>
<accession>E9HQG9</accession>
<evidence type="ECO:0000259" key="2">
    <source>
        <dbReference type="PROSITE" id="PS50011"/>
    </source>
</evidence>
<dbReference type="PhylomeDB" id="E9HQG9"/>
<dbReference type="STRING" id="6669.E9HQG9"/>
<dbReference type="GO" id="GO:0004674">
    <property type="term" value="F:protein serine/threonine kinase activity"/>
    <property type="evidence" value="ECO:0007669"/>
    <property type="project" value="InterPro"/>
</dbReference>
<dbReference type="KEGG" id="dpx:DAPPUDRAFT_332627"/>
<sequence>MSSNYFTIALTISLRFFMLELCAASLQEFFDQEYTGHMPTDVEVLCQLSIGLDNIHSNGFIYRKVKPENIFMSSTTPFVMKWADLGITKVTKIFR</sequence>
<feature type="domain" description="Protein kinase" evidence="2">
    <location>
        <begin position="1"/>
        <end position="95"/>
    </location>
</feature>
<dbReference type="InterPro" id="IPR045133">
    <property type="entry name" value="IRE1/2-like"/>
</dbReference>
<dbReference type="AlphaFoldDB" id="E9HQG9"/>
<dbReference type="SUPFAM" id="SSF56112">
    <property type="entry name" value="Protein kinase-like (PK-like)"/>
    <property type="match status" value="1"/>
</dbReference>
<evidence type="ECO:0000313" key="4">
    <source>
        <dbReference type="Proteomes" id="UP000000305"/>
    </source>
</evidence>
<feature type="signal peptide" evidence="1">
    <location>
        <begin position="1"/>
        <end position="24"/>
    </location>
</feature>
<dbReference type="GO" id="GO:0005524">
    <property type="term" value="F:ATP binding"/>
    <property type="evidence" value="ECO:0007669"/>
    <property type="project" value="InterPro"/>
</dbReference>
<dbReference type="PROSITE" id="PS50011">
    <property type="entry name" value="PROTEIN_KINASE_DOM"/>
    <property type="match status" value="1"/>
</dbReference>
<dbReference type="OrthoDB" id="6370559at2759"/>
<feature type="chain" id="PRO_5003238503" description="Protein kinase domain-containing protein" evidence="1">
    <location>
        <begin position="25"/>
        <end position="95"/>
    </location>
</feature>
<gene>
    <name evidence="3" type="ORF">DAPPUDRAFT_332627</name>
</gene>
<dbReference type="GO" id="GO:0004521">
    <property type="term" value="F:RNA endonuclease activity"/>
    <property type="evidence" value="ECO:0007669"/>
    <property type="project" value="InterPro"/>
</dbReference>
<dbReference type="InParanoid" id="E9HQG9"/>
<proteinExistence type="predicted"/>
<dbReference type="GO" id="GO:0030968">
    <property type="term" value="P:endoplasmic reticulum unfolded protein response"/>
    <property type="evidence" value="ECO:0007669"/>
    <property type="project" value="InterPro"/>
</dbReference>
<evidence type="ECO:0000313" key="3">
    <source>
        <dbReference type="EMBL" id="EFX66016.1"/>
    </source>
</evidence>
<organism evidence="3 4">
    <name type="scientific">Daphnia pulex</name>
    <name type="common">Water flea</name>
    <dbReference type="NCBI Taxonomy" id="6669"/>
    <lineage>
        <taxon>Eukaryota</taxon>
        <taxon>Metazoa</taxon>
        <taxon>Ecdysozoa</taxon>
        <taxon>Arthropoda</taxon>
        <taxon>Crustacea</taxon>
        <taxon>Branchiopoda</taxon>
        <taxon>Diplostraca</taxon>
        <taxon>Cladocera</taxon>
        <taxon>Anomopoda</taxon>
        <taxon>Daphniidae</taxon>
        <taxon>Daphnia</taxon>
    </lineage>
</organism>
<name>E9HQG9_DAPPU</name>
<dbReference type="InterPro" id="IPR011009">
    <property type="entry name" value="Kinase-like_dom_sf"/>
</dbReference>
<dbReference type="Proteomes" id="UP000000305">
    <property type="component" value="Unassembled WGS sequence"/>
</dbReference>
<keyword evidence="4" id="KW-1185">Reference proteome</keyword>
<dbReference type="PANTHER" id="PTHR13954">
    <property type="entry name" value="IRE1-RELATED"/>
    <property type="match status" value="1"/>
</dbReference>
<dbReference type="PANTHER" id="PTHR13954:SF6">
    <property type="entry name" value="NON-SPECIFIC SERINE_THREONINE PROTEIN KINASE"/>
    <property type="match status" value="1"/>
</dbReference>
<dbReference type="HOGENOM" id="CLU_2374882_0_0_1"/>
<keyword evidence="1" id="KW-0732">Signal</keyword>
<evidence type="ECO:0000256" key="1">
    <source>
        <dbReference type="SAM" id="SignalP"/>
    </source>
</evidence>
<protein>
    <recommendedName>
        <fullName evidence="2">Protein kinase domain-containing protein</fullName>
    </recommendedName>
</protein>
<reference evidence="3 4" key="1">
    <citation type="journal article" date="2011" name="Science">
        <title>The ecoresponsive genome of Daphnia pulex.</title>
        <authorList>
            <person name="Colbourne J.K."/>
            <person name="Pfrender M.E."/>
            <person name="Gilbert D."/>
            <person name="Thomas W.K."/>
            <person name="Tucker A."/>
            <person name="Oakley T.H."/>
            <person name="Tokishita S."/>
            <person name="Aerts A."/>
            <person name="Arnold G.J."/>
            <person name="Basu M.K."/>
            <person name="Bauer D.J."/>
            <person name="Caceres C.E."/>
            <person name="Carmel L."/>
            <person name="Casola C."/>
            <person name="Choi J.H."/>
            <person name="Detter J.C."/>
            <person name="Dong Q."/>
            <person name="Dusheyko S."/>
            <person name="Eads B.D."/>
            <person name="Frohlich T."/>
            <person name="Geiler-Samerotte K.A."/>
            <person name="Gerlach D."/>
            <person name="Hatcher P."/>
            <person name="Jogdeo S."/>
            <person name="Krijgsveld J."/>
            <person name="Kriventseva E.V."/>
            <person name="Kultz D."/>
            <person name="Laforsch C."/>
            <person name="Lindquist E."/>
            <person name="Lopez J."/>
            <person name="Manak J.R."/>
            <person name="Muller J."/>
            <person name="Pangilinan J."/>
            <person name="Patwardhan R.P."/>
            <person name="Pitluck S."/>
            <person name="Pritham E.J."/>
            <person name="Rechtsteiner A."/>
            <person name="Rho M."/>
            <person name="Rogozin I.B."/>
            <person name="Sakarya O."/>
            <person name="Salamov A."/>
            <person name="Schaack S."/>
            <person name="Shapiro H."/>
            <person name="Shiga Y."/>
            <person name="Skalitzky C."/>
            <person name="Smith Z."/>
            <person name="Souvorov A."/>
            <person name="Sung W."/>
            <person name="Tang Z."/>
            <person name="Tsuchiya D."/>
            <person name="Tu H."/>
            <person name="Vos H."/>
            <person name="Wang M."/>
            <person name="Wolf Y.I."/>
            <person name="Yamagata H."/>
            <person name="Yamada T."/>
            <person name="Ye Y."/>
            <person name="Shaw J.R."/>
            <person name="Andrews J."/>
            <person name="Crease T.J."/>
            <person name="Tang H."/>
            <person name="Lucas S.M."/>
            <person name="Robertson H.M."/>
            <person name="Bork P."/>
            <person name="Koonin E.V."/>
            <person name="Zdobnov E.M."/>
            <person name="Grigoriev I.V."/>
            <person name="Lynch M."/>
            <person name="Boore J.L."/>
        </authorList>
    </citation>
    <scope>NUCLEOTIDE SEQUENCE [LARGE SCALE GENOMIC DNA]</scope>
</reference>
<dbReference type="InterPro" id="IPR000719">
    <property type="entry name" value="Prot_kinase_dom"/>
</dbReference>